<reference evidence="2 3" key="1">
    <citation type="submission" date="2024-02" db="EMBL/GenBank/DDBJ databases">
        <title>A draft genome for the cacao thread blight pathogen Marasmius crinis-equi.</title>
        <authorList>
            <person name="Cohen S.P."/>
            <person name="Baruah I.K."/>
            <person name="Amoako-Attah I."/>
            <person name="Bukari Y."/>
            <person name="Meinhardt L.W."/>
            <person name="Bailey B.A."/>
        </authorList>
    </citation>
    <scope>NUCLEOTIDE SEQUENCE [LARGE SCALE GENOMIC DNA]</scope>
    <source>
        <strain evidence="2 3">GH-76</strain>
    </source>
</reference>
<dbReference type="Gene3D" id="1.20.1280.50">
    <property type="match status" value="1"/>
</dbReference>
<dbReference type="Proteomes" id="UP001465976">
    <property type="component" value="Unassembled WGS sequence"/>
</dbReference>
<dbReference type="SUPFAM" id="SSF52047">
    <property type="entry name" value="RNI-like"/>
    <property type="match status" value="1"/>
</dbReference>
<dbReference type="EMBL" id="JBAHYK010000629">
    <property type="protein sequence ID" value="KAL0572451.1"/>
    <property type="molecule type" value="Genomic_DNA"/>
</dbReference>
<evidence type="ECO:0000313" key="3">
    <source>
        <dbReference type="Proteomes" id="UP001465976"/>
    </source>
</evidence>
<proteinExistence type="predicted"/>
<name>A0ABR3FB43_9AGAR</name>
<protein>
    <recommendedName>
        <fullName evidence="1">F-box domain-containing protein</fullName>
    </recommendedName>
</protein>
<accession>A0ABR3FB43</accession>
<comment type="caution">
    <text evidence="2">The sequence shown here is derived from an EMBL/GenBank/DDBJ whole genome shotgun (WGS) entry which is preliminary data.</text>
</comment>
<feature type="domain" description="F-box" evidence="1">
    <location>
        <begin position="120"/>
        <end position="186"/>
    </location>
</feature>
<evidence type="ECO:0000313" key="2">
    <source>
        <dbReference type="EMBL" id="KAL0572451.1"/>
    </source>
</evidence>
<evidence type="ECO:0000259" key="1">
    <source>
        <dbReference type="Pfam" id="PF12937"/>
    </source>
</evidence>
<dbReference type="Pfam" id="PF12937">
    <property type="entry name" value="F-box-like"/>
    <property type="match status" value="1"/>
</dbReference>
<organism evidence="2 3">
    <name type="scientific">Marasmius crinis-equi</name>
    <dbReference type="NCBI Taxonomy" id="585013"/>
    <lineage>
        <taxon>Eukaryota</taxon>
        <taxon>Fungi</taxon>
        <taxon>Dikarya</taxon>
        <taxon>Basidiomycota</taxon>
        <taxon>Agaricomycotina</taxon>
        <taxon>Agaricomycetes</taxon>
        <taxon>Agaricomycetidae</taxon>
        <taxon>Agaricales</taxon>
        <taxon>Marasmiineae</taxon>
        <taxon>Marasmiaceae</taxon>
        <taxon>Marasmius</taxon>
    </lineage>
</organism>
<dbReference type="InterPro" id="IPR001810">
    <property type="entry name" value="F-box_dom"/>
</dbReference>
<sequence>MSNREIDGVPSFTVPASTEQLATTVHPVTCSNCNFDFATSQNRIKGPSDALYSRFSHTNSYPSPHEDAAIQGEIAEAITQISFINDAIGQLRETMSALDGEKHRLEGVMERYRSILRPVHRLPPEILSKIFRLTLDFSASSNAEGLARIQPPSSLCPLRPPWVPSQVCRSWRQLALGTPDLWTFVSFGFPTSKGPALRSQLHRLQLQLQRSANHSLDIITRTPSPNSSCIERFLIPLCSYSPNWQNLRIELNNDAFFLGLPPITGRLQELRSLHLHIGGAIAAQFGCFRFAPQLTKLSLSGGRRLGSVIDDNNPRILKLPYRQITHYRWEDDSESFLDMDLPIGLGLHVFAHSTLLGLRNLQSCRLLFHSKGCIHEYLLRQDLPQFVDGTARLSFHHLLELELHTIDMQTGIHAVLPWIAHAPSLKKLTIFSSGPDRVALSTFLTHPQNLTYLSIPMVEMPPNEFSAVLSRIAALTDLLFGAAKGITDGFISLFLPTHPETGDFLVVPNLRNLTLFAAPDARSSYSEDMLLDVLETRSRVPSVEAASSPSKLLSVSLDKPVEGDSVSQRLDQLRIEGLQVGTPGEDS</sequence>
<keyword evidence="3" id="KW-1185">Reference proteome</keyword>
<gene>
    <name evidence="2" type="ORF">V5O48_009520</name>
</gene>